<dbReference type="EMBL" id="CM027685">
    <property type="protein sequence ID" value="KAG0525012.1"/>
    <property type="molecule type" value="Genomic_DNA"/>
</dbReference>
<dbReference type="InterPro" id="IPR050905">
    <property type="entry name" value="Plant_NBS-LRR"/>
</dbReference>
<dbReference type="Gene3D" id="3.80.10.10">
    <property type="entry name" value="Ribonuclease Inhibitor"/>
    <property type="match status" value="2"/>
</dbReference>
<reference evidence="2" key="2">
    <citation type="submission" date="2020-10" db="EMBL/GenBank/DDBJ databases">
        <authorList>
            <person name="Cooper E.A."/>
            <person name="Brenton Z.W."/>
            <person name="Flinn B.S."/>
            <person name="Jenkins J."/>
            <person name="Shu S."/>
            <person name="Flowers D."/>
            <person name="Luo F."/>
            <person name="Wang Y."/>
            <person name="Xia P."/>
            <person name="Barry K."/>
            <person name="Daum C."/>
            <person name="Lipzen A."/>
            <person name="Yoshinaga Y."/>
            <person name="Schmutz J."/>
            <person name="Saski C."/>
            <person name="Vermerris W."/>
            <person name="Kresovich S."/>
        </authorList>
    </citation>
    <scope>NUCLEOTIDE SEQUENCE</scope>
</reference>
<dbReference type="PANTHER" id="PTHR33463:SF103">
    <property type="entry name" value="NB-ARC DOMAIN-CONTAINING PROTEIN"/>
    <property type="match status" value="1"/>
</dbReference>
<comment type="caution">
    <text evidence="2">The sequence shown here is derived from an EMBL/GenBank/DDBJ whole genome shotgun (WGS) entry which is preliminary data.</text>
</comment>
<protein>
    <recommendedName>
        <fullName evidence="1">Disease resistance protein At4g27190-like leucine-rich repeats domain-containing protein</fullName>
    </recommendedName>
</protein>
<dbReference type="SUPFAM" id="SSF52058">
    <property type="entry name" value="L domain-like"/>
    <property type="match status" value="2"/>
</dbReference>
<proteinExistence type="predicted"/>
<evidence type="ECO:0000313" key="3">
    <source>
        <dbReference type="Proteomes" id="UP000807115"/>
    </source>
</evidence>
<sequence>MPRVELGPPGGYRIKEAVQAVIPYLEDTGRSAPKTIYFDGWDGLAASAVLKAIAEDPPPSLTKKFDRIIHIDCSRWKSRRALQKTIADKLKLPQSVMVAFDREDDEDDFSGVDEDSRAEIEDVGRVILGSLSQYRCLVIFHNGSTDMVDLADFGIPQPLFGTKIMWTFTGILRLDPETKEKVDNSHLCIYRNIGWSFDGDTAQLILEEATEVIKHMEHKQSITPQITAKCITYILWLHEMGGSTMDYNWATHASNYWVCDGIMGQQGQFDEESWEVSAALHKQVQRMELSSRPVNFVGHEYTDVWKSVTYTSDSGEKENITALSRNLTSLFLVSKGRTLTTLPHEMFQQSERLHVLKLSGCNFSFYSPPFSCCRSLRFLGLDHCEDQGREEEDKQGRPIMEFFQSLWVLDMSHTDWEFDLSQDLIEQMTSNIREIHIKKGRIWCSKLAWRQLRNLRKLRVIEPTNSWETGKKDEFANMPKLELLDLSGNSTLQVLPCLSSATCMRTLVLDGCVGLDHVGPEGLPPALETFSLDARSDKLLKISLSGCAKLESFLLRGELPRLEELNLSGTSIRRIDLGDKVVQLKRLKKVFLMGCKKLRAILWWQEERQLEVLCIDTMETEDTCPHYSDPSPIQHRNYVVTADARIIQSLLTKEYGIMITSSLYLHLHMPPTSSSNKSKGPSRDKVIPKPCYYTYSDVLLPGVFTCDNEMRWPAPLDYHMEVGQGISLTGVESDKGIKAIYYMTVNRIYSLHVHDNSCILAVTPKIPPQHLSVSLRYYVLLKWCRVERCLKLETVFASSRLRYSFTYLEAIWVSDLPAATCIWSKGSIEDSAESFQALQSIHLHECPRLKFALPLSHYTYLPRLETLHITRCGNLKQVFPWDDDVVRPQQHREASRKVKEFPKLKHVLLQDLFNLQEICEAKMTAPMLKSVRIRECWGLRRLPAIGHRNNSHRRPVVHCQEDWWTKLEWDGLQVGHDPSLYEPCFSSAYYKKRFLRGTVLR</sequence>
<dbReference type="Pfam" id="PF23247">
    <property type="entry name" value="LRR_RPS2"/>
    <property type="match status" value="1"/>
</dbReference>
<accession>A0A921UAN1</accession>
<dbReference type="PANTHER" id="PTHR33463">
    <property type="entry name" value="NB-ARC DOMAIN-CONTAINING PROTEIN-RELATED"/>
    <property type="match status" value="1"/>
</dbReference>
<reference evidence="2" key="1">
    <citation type="journal article" date="2019" name="BMC Genomics">
        <title>A new reference genome for Sorghum bicolor reveals high levels of sequence similarity between sweet and grain genotypes: implications for the genetics of sugar metabolism.</title>
        <authorList>
            <person name="Cooper E.A."/>
            <person name="Brenton Z.W."/>
            <person name="Flinn B.S."/>
            <person name="Jenkins J."/>
            <person name="Shu S."/>
            <person name="Flowers D."/>
            <person name="Luo F."/>
            <person name="Wang Y."/>
            <person name="Xia P."/>
            <person name="Barry K."/>
            <person name="Daum C."/>
            <person name="Lipzen A."/>
            <person name="Yoshinaga Y."/>
            <person name="Schmutz J."/>
            <person name="Saski C."/>
            <person name="Vermerris W."/>
            <person name="Kresovich S."/>
        </authorList>
    </citation>
    <scope>NUCLEOTIDE SEQUENCE</scope>
</reference>
<name>A0A921UAN1_SORBI</name>
<evidence type="ECO:0000313" key="2">
    <source>
        <dbReference type="EMBL" id="KAG0525012.1"/>
    </source>
</evidence>
<gene>
    <name evidence="2" type="ORF">BDA96_06G018600</name>
</gene>
<evidence type="ECO:0000259" key="1">
    <source>
        <dbReference type="Pfam" id="PF23247"/>
    </source>
</evidence>
<dbReference type="Proteomes" id="UP000807115">
    <property type="component" value="Chromosome 6"/>
</dbReference>
<dbReference type="InterPro" id="IPR057135">
    <property type="entry name" value="At4g27190-like_LRR"/>
</dbReference>
<dbReference type="AlphaFoldDB" id="A0A921UAN1"/>
<feature type="domain" description="Disease resistance protein At4g27190-like leucine-rich repeats" evidence="1">
    <location>
        <begin position="776"/>
        <end position="873"/>
    </location>
</feature>
<dbReference type="InterPro" id="IPR032675">
    <property type="entry name" value="LRR_dom_sf"/>
</dbReference>
<organism evidence="2 3">
    <name type="scientific">Sorghum bicolor</name>
    <name type="common">Sorghum</name>
    <name type="synonym">Sorghum vulgare</name>
    <dbReference type="NCBI Taxonomy" id="4558"/>
    <lineage>
        <taxon>Eukaryota</taxon>
        <taxon>Viridiplantae</taxon>
        <taxon>Streptophyta</taxon>
        <taxon>Embryophyta</taxon>
        <taxon>Tracheophyta</taxon>
        <taxon>Spermatophyta</taxon>
        <taxon>Magnoliopsida</taxon>
        <taxon>Liliopsida</taxon>
        <taxon>Poales</taxon>
        <taxon>Poaceae</taxon>
        <taxon>PACMAD clade</taxon>
        <taxon>Panicoideae</taxon>
        <taxon>Andropogonodae</taxon>
        <taxon>Andropogoneae</taxon>
        <taxon>Sorghinae</taxon>
        <taxon>Sorghum</taxon>
    </lineage>
</organism>